<organism evidence="1 2">
    <name type="scientific">Datura stramonium</name>
    <name type="common">Jimsonweed</name>
    <name type="synonym">Common thornapple</name>
    <dbReference type="NCBI Taxonomy" id="4076"/>
    <lineage>
        <taxon>Eukaryota</taxon>
        <taxon>Viridiplantae</taxon>
        <taxon>Streptophyta</taxon>
        <taxon>Embryophyta</taxon>
        <taxon>Tracheophyta</taxon>
        <taxon>Spermatophyta</taxon>
        <taxon>Magnoliopsida</taxon>
        <taxon>eudicotyledons</taxon>
        <taxon>Gunneridae</taxon>
        <taxon>Pentapetalae</taxon>
        <taxon>asterids</taxon>
        <taxon>lamiids</taxon>
        <taxon>Solanales</taxon>
        <taxon>Solanaceae</taxon>
        <taxon>Solanoideae</taxon>
        <taxon>Datureae</taxon>
        <taxon>Datura</taxon>
    </lineage>
</organism>
<protein>
    <submittedName>
        <fullName evidence="1">Uncharacterized protein</fullName>
    </submittedName>
</protein>
<gene>
    <name evidence="1" type="ORF">HAX54_048952</name>
</gene>
<proteinExistence type="predicted"/>
<sequence length="103" mass="11848">MLETRETQVIKLKTQQTQEGIRKWRKMKSLCASLVKRKCQPMKCRSDAKPGQNTWQIVGKEKMTCETQACRRCTIMNWERKRPPTLGTVARRCPPVAASLAQA</sequence>
<keyword evidence="2" id="KW-1185">Reference proteome</keyword>
<comment type="caution">
    <text evidence="1">The sequence shown here is derived from an EMBL/GenBank/DDBJ whole genome shotgun (WGS) entry which is preliminary data.</text>
</comment>
<evidence type="ECO:0000313" key="2">
    <source>
        <dbReference type="Proteomes" id="UP000823775"/>
    </source>
</evidence>
<dbReference type="Proteomes" id="UP000823775">
    <property type="component" value="Unassembled WGS sequence"/>
</dbReference>
<name>A0ABS8WJX9_DATST</name>
<accession>A0ABS8WJX9</accession>
<dbReference type="EMBL" id="JACEIK010008194">
    <property type="protein sequence ID" value="MCE3051128.1"/>
    <property type="molecule type" value="Genomic_DNA"/>
</dbReference>
<reference evidence="1 2" key="1">
    <citation type="journal article" date="2021" name="BMC Genomics">
        <title>Datura genome reveals duplications of psychoactive alkaloid biosynthetic genes and high mutation rate following tissue culture.</title>
        <authorList>
            <person name="Rajewski A."/>
            <person name="Carter-House D."/>
            <person name="Stajich J."/>
            <person name="Litt A."/>
        </authorList>
    </citation>
    <scope>NUCLEOTIDE SEQUENCE [LARGE SCALE GENOMIC DNA]</scope>
    <source>
        <strain evidence="1">AR-01</strain>
    </source>
</reference>
<evidence type="ECO:0000313" key="1">
    <source>
        <dbReference type="EMBL" id="MCE3051128.1"/>
    </source>
</evidence>